<evidence type="ECO:0000313" key="10">
    <source>
        <dbReference type="Proteomes" id="UP001217089"/>
    </source>
</evidence>
<evidence type="ECO:0000256" key="4">
    <source>
        <dbReference type="ARBA" id="ARBA00023180"/>
    </source>
</evidence>
<dbReference type="Pfam" id="PF00041">
    <property type="entry name" value="fn3"/>
    <property type="match status" value="1"/>
</dbReference>
<feature type="domain" description="Ig-like" evidence="7">
    <location>
        <begin position="243"/>
        <end position="325"/>
    </location>
</feature>
<keyword evidence="10" id="KW-1185">Reference proteome</keyword>
<comment type="caution">
    <text evidence="9">The sequence shown here is derived from an EMBL/GenBank/DDBJ whole genome shotgun (WGS) entry which is preliminary data.</text>
</comment>
<dbReference type="InterPro" id="IPR003599">
    <property type="entry name" value="Ig_sub"/>
</dbReference>
<proteinExistence type="predicted"/>
<feature type="domain" description="Ig-like" evidence="7">
    <location>
        <begin position="145"/>
        <end position="231"/>
    </location>
</feature>
<comment type="subcellular location">
    <subcellularLocation>
        <location evidence="1">Membrane</location>
        <topology evidence="1">Single-pass type I membrane protein</topology>
    </subcellularLocation>
</comment>
<organism evidence="9 10">
    <name type="scientific">Tegillarca granosa</name>
    <name type="common">Malaysian cockle</name>
    <name type="synonym">Anadara granosa</name>
    <dbReference type="NCBI Taxonomy" id="220873"/>
    <lineage>
        <taxon>Eukaryota</taxon>
        <taxon>Metazoa</taxon>
        <taxon>Spiralia</taxon>
        <taxon>Lophotrochozoa</taxon>
        <taxon>Mollusca</taxon>
        <taxon>Bivalvia</taxon>
        <taxon>Autobranchia</taxon>
        <taxon>Pteriomorphia</taxon>
        <taxon>Arcoida</taxon>
        <taxon>Arcoidea</taxon>
        <taxon>Arcidae</taxon>
        <taxon>Tegillarca</taxon>
    </lineage>
</organism>
<dbReference type="PANTHER" id="PTHR11640">
    <property type="entry name" value="NEPHRIN"/>
    <property type="match status" value="1"/>
</dbReference>
<dbReference type="PROSITE" id="PS50853">
    <property type="entry name" value="FN3"/>
    <property type="match status" value="1"/>
</dbReference>
<dbReference type="Gene3D" id="2.60.40.10">
    <property type="entry name" value="Immunoglobulins"/>
    <property type="match status" value="6"/>
</dbReference>
<dbReference type="InterPro" id="IPR007110">
    <property type="entry name" value="Ig-like_dom"/>
</dbReference>
<dbReference type="PROSITE" id="PS50835">
    <property type="entry name" value="IG_LIKE"/>
    <property type="match status" value="4"/>
</dbReference>
<keyword evidence="3" id="KW-1015">Disulfide bond</keyword>
<keyword evidence="6" id="KW-0812">Transmembrane</keyword>
<evidence type="ECO:0008006" key="11">
    <source>
        <dbReference type="Google" id="ProtNLM"/>
    </source>
</evidence>
<keyword evidence="2 6" id="KW-0472">Membrane</keyword>
<reference evidence="9 10" key="1">
    <citation type="submission" date="2022-12" db="EMBL/GenBank/DDBJ databases">
        <title>Chromosome-level genome of Tegillarca granosa.</title>
        <authorList>
            <person name="Kim J."/>
        </authorList>
    </citation>
    <scope>NUCLEOTIDE SEQUENCE [LARGE SCALE GENOMIC DNA]</scope>
    <source>
        <strain evidence="9">Teg-2019</strain>
        <tissue evidence="9">Adductor muscle</tissue>
    </source>
</reference>
<dbReference type="SMART" id="SM00060">
    <property type="entry name" value="FN3"/>
    <property type="match status" value="1"/>
</dbReference>
<gene>
    <name evidence="9" type="ORF">KUTeg_013003</name>
</gene>
<name>A0ABQ9ESV0_TEGGR</name>
<feature type="domain" description="Ig-like" evidence="7">
    <location>
        <begin position="426"/>
        <end position="520"/>
    </location>
</feature>
<dbReference type="Proteomes" id="UP001217089">
    <property type="component" value="Unassembled WGS sequence"/>
</dbReference>
<evidence type="ECO:0000259" key="8">
    <source>
        <dbReference type="PROSITE" id="PS50853"/>
    </source>
</evidence>
<dbReference type="PANTHER" id="PTHR11640:SF31">
    <property type="entry name" value="IRREGULAR CHIASM C-ROUGHEST PROTEIN-RELATED"/>
    <property type="match status" value="1"/>
</dbReference>
<dbReference type="EMBL" id="JARBDR010000657">
    <property type="protein sequence ID" value="KAJ8308129.1"/>
    <property type="molecule type" value="Genomic_DNA"/>
</dbReference>
<keyword evidence="5" id="KW-0393">Immunoglobulin domain</keyword>
<evidence type="ECO:0000256" key="5">
    <source>
        <dbReference type="ARBA" id="ARBA00023319"/>
    </source>
</evidence>
<evidence type="ECO:0000256" key="3">
    <source>
        <dbReference type="ARBA" id="ARBA00023157"/>
    </source>
</evidence>
<protein>
    <recommendedName>
        <fullName evidence="11">Nephrin/kirre</fullName>
    </recommendedName>
</protein>
<keyword evidence="4" id="KW-0325">Glycoprotein</keyword>
<dbReference type="InterPro" id="IPR003598">
    <property type="entry name" value="Ig_sub2"/>
</dbReference>
<evidence type="ECO:0000256" key="1">
    <source>
        <dbReference type="ARBA" id="ARBA00004479"/>
    </source>
</evidence>
<dbReference type="InterPro" id="IPR013783">
    <property type="entry name" value="Ig-like_fold"/>
</dbReference>
<evidence type="ECO:0000256" key="6">
    <source>
        <dbReference type="SAM" id="Phobius"/>
    </source>
</evidence>
<keyword evidence="6" id="KW-1133">Transmembrane helix</keyword>
<dbReference type="CDD" id="cd00096">
    <property type="entry name" value="Ig"/>
    <property type="match status" value="1"/>
</dbReference>
<feature type="domain" description="Ig-like" evidence="7">
    <location>
        <begin position="336"/>
        <end position="419"/>
    </location>
</feature>
<feature type="transmembrane region" description="Helical" evidence="6">
    <location>
        <begin position="752"/>
        <end position="774"/>
    </location>
</feature>
<dbReference type="SUPFAM" id="SSF48726">
    <property type="entry name" value="Immunoglobulin"/>
    <property type="match status" value="4"/>
</dbReference>
<dbReference type="Pfam" id="PF13927">
    <property type="entry name" value="Ig_3"/>
    <property type="match status" value="2"/>
</dbReference>
<dbReference type="SUPFAM" id="SSF49265">
    <property type="entry name" value="Fibronectin type III"/>
    <property type="match status" value="1"/>
</dbReference>
<dbReference type="InterPro" id="IPR051275">
    <property type="entry name" value="Cell_adhesion_signaling"/>
</dbReference>
<dbReference type="SMART" id="SM00409">
    <property type="entry name" value="IG"/>
    <property type="match status" value="3"/>
</dbReference>
<dbReference type="InterPro" id="IPR036179">
    <property type="entry name" value="Ig-like_dom_sf"/>
</dbReference>
<dbReference type="InterPro" id="IPR003961">
    <property type="entry name" value="FN3_dom"/>
</dbReference>
<evidence type="ECO:0000256" key="2">
    <source>
        <dbReference type="ARBA" id="ARBA00023136"/>
    </source>
</evidence>
<feature type="domain" description="Fibronectin type-III" evidence="8">
    <location>
        <begin position="644"/>
        <end position="742"/>
    </location>
</feature>
<dbReference type="InterPro" id="IPR036116">
    <property type="entry name" value="FN3_sf"/>
</dbReference>
<dbReference type="CDD" id="cd00063">
    <property type="entry name" value="FN3"/>
    <property type="match status" value="1"/>
</dbReference>
<dbReference type="SMART" id="SM00408">
    <property type="entry name" value="IGc2"/>
    <property type="match status" value="2"/>
</dbReference>
<evidence type="ECO:0000313" key="9">
    <source>
        <dbReference type="EMBL" id="KAJ8308129.1"/>
    </source>
</evidence>
<sequence>MTISQNNIVWRCEIFFGGAGEDEYTVKVEVPVSSISIQADGAVNQNVIVIYENTPKTFYCITNGCRPKANISVTTTGVTKGQLTEITIPQNGDVIITRVSQVITANRAGSTAKTLQCSAVNIQGRQPITSQLVNLDVYYIPSAEPTLTGYSNGTVLYEGDSYLTLTCQQTGGYPLSVITWSCEGQTGTTNSGHTMASSYVQLTVNRNLNRKTCTCIVRHPDDNLGYIRTISVIFTVFYPPTNPTLQTSGTSFPWVENTRGVLRCTTTPGNPPQTTYDWLQNSQVINGQTTDTYTIPTLTNAHNGLRIQCRVSNLFTIQRPPAKLSNITVLDVQYTPIITLDTTNITVQEGDNPSGRPCSAIGNPTPTVKWYRGSSEQTSGTGTSATLMFSNIDRNHADTYQCKATARGKQNFESSKSVSVVVFYPPAVTVNLQNTTENATNVVFTCNADGFPTNYTYHGWNQYIGDILVRAYTDFTGMLSESNRTIIIPKVTFKDIGQYDCVVENGMKGRQPAVLQRGSSYFDVIVSAKFDPKEEARKPGELHKNLTINITFYSNPPALTNDIKWINKTTTSNPLIDSDSISIKLTSTAIQRIVYGKVVTLTGQSAALTIASLQSFHLGYYQLEIQNGGNLSSSFDFQIITSAPPETPTEFSLAENGTKSVKVTWKRGFNGGHEQTFVIRYTNTDSLETKETTKEDNNLNSNYTIEIDGLEPSTTYHFWIYSTNKKGNSTLSGNLIVQTWKELVTRRLTNNIGAIVGGMIGTLVAIIVIVVVPINS</sequence>
<evidence type="ECO:0000259" key="7">
    <source>
        <dbReference type="PROSITE" id="PS50835"/>
    </source>
</evidence>
<accession>A0ABQ9ESV0</accession>